<feature type="domain" description="Phage-like element PBSX protein XkdF" evidence="2">
    <location>
        <begin position="39"/>
        <end position="154"/>
    </location>
</feature>
<dbReference type="InterPro" id="IPR027924">
    <property type="entry name" value="XkdF"/>
</dbReference>
<comment type="caution">
    <text evidence="3">The sequence shown here is derived from an EMBL/GenBank/DDBJ whole genome shotgun (WGS) entry which is preliminary data.</text>
</comment>
<feature type="compositionally biased region" description="Basic and acidic residues" evidence="1">
    <location>
        <begin position="319"/>
        <end position="334"/>
    </location>
</feature>
<organism evidence="3">
    <name type="scientific">Bacillus velezensis</name>
    <dbReference type="NCBI Taxonomy" id="492670"/>
    <lineage>
        <taxon>Bacteria</taxon>
        <taxon>Bacillati</taxon>
        <taxon>Bacillota</taxon>
        <taxon>Bacilli</taxon>
        <taxon>Bacillales</taxon>
        <taxon>Bacillaceae</taxon>
        <taxon>Bacillus</taxon>
        <taxon>Bacillus amyloliquefaciens group</taxon>
    </lineage>
</organism>
<evidence type="ECO:0000313" key="3">
    <source>
        <dbReference type="EMBL" id="MSE04037.1"/>
    </source>
</evidence>
<protein>
    <submittedName>
        <fullName evidence="3">Terminase</fullName>
    </submittedName>
</protein>
<feature type="compositionally biased region" description="Acidic residues" evidence="1">
    <location>
        <begin position="335"/>
        <end position="344"/>
    </location>
</feature>
<accession>A0A6A8LMU4</accession>
<dbReference type="EMBL" id="WKKV01000014">
    <property type="protein sequence ID" value="MSE04037.1"/>
    <property type="molecule type" value="Genomic_DNA"/>
</dbReference>
<feature type="compositionally biased region" description="Basic and acidic residues" evidence="1">
    <location>
        <begin position="367"/>
        <end position="388"/>
    </location>
</feature>
<feature type="region of interest" description="Disordered" evidence="1">
    <location>
        <begin position="367"/>
        <end position="395"/>
    </location>
</feature>
<evidence type="ECO:0000256" key="1">
    <source>
        <dbReference type="SAM" id="MobiDB-lite"/>
    </source>
</evidence>
<name>A0A6A8LMU4_BACVE</name>
<dbReference type="AlphaFoldDB" id="A0A6A8LMU4"/>
<reference evidence="3" key="1">
    <citation type="submission" date="2019-11" db="EMBL/GenBank/DDBJ databases">
        <title>Draft Genome Sequence of Plant Growth-Promoting Rhizosphere-Associated Bacteria.</title>
        <authorList>
            <person name="Vasilyev I.Y."/>
            <person name="Radchenko V."/>
            <person name="Ilnitskaya E.V."/>
        </authorList>
    </citation>
    <scope>NUCLEOTIDE SEQUENCE</scope>
    <source>
        <strain evidence="3">VRA_517_n</strain>
    </source>
</reference>
<sequence>MPRELINAKITHVSYVDKAANQKQFFFMKSEKQPDFQKEVKVIAKEANEQKLVYGIVYEPDTVDAHGDFMTAAEIEKAAHGFLKDAREIDKQHDFQGGVGEVVESYVAPADFEMNGETIKKGSWVLVTKASEAVWDEIKKGEITGYSMAGIADIAKQEEKPVFPEDNNEKGLFNLVKNFFNASVAKGAVRDKYDEGRQRREFWAAQDALNSALFKWDYPGEMENDPAKIKEALQDFVDIAQDVLISDDILKAIGPKPAELQKAGRKFSASSLQEIKSAHTALGNLLSQVETEGEEEEMNAEDVAKSIEAALEPIQKRLTELEKEEDPKKKKDEEKASEEEEAEKEAEKLKKAITDAVQPLADRIDAIEKSRGVSKQEETTQETADVKKSIWAGLL</sequence>
<feature type="region of interest" description="Disordered" evidence="1">
    <location>
        <begin position="319"/>
        <end position="355"/>
    </location>
</feature>
<dbReference type="Pfam" id="PF14550">
    <property type="entry name" value="Peptidase_S78_2"/>
    <property type="match status" value="1"/>
</dbReference>
<gene>
    <name evidence="3" type="ORF">GKC39_18515</name>
</gene>
<dbReference type="RefSeq" id="WP_154303279.1">
    <property type="nucleotide sequence ID" value="NZ_WKKV01000014.1"/>
</dbReference>
<evidence type="ECO:0000259" key="2">
    <source>
        <dbReference type="Pfam" id="PF14550"/>
    </source>
</evidence>
<proteinExistence type="predicted"/>